<dbReference type="Pfam" id="PF01757">
    <property type="entry name" value="Acyl_transf_3"/>
    <property type="match status" value="1"/>
</dbReference>
<dbReference type="GO" id="GO:0005886">
    <property type="term" value="C:plasma membrane"/>
    <property type="evidence" value="ECO:0007669"/>
    <property type="project" value="UniProtKB-SubCell"/>
</dbReference>
<feature type="transmembrane region" description="Helical" evidence="7">
    <location>
        <begin position="182"/>
        <end position="199"/>
    </location>
</feature>
<feature type="transmembrane region" description="Helical" evidence="7">
    <location>
        <begin position="129"/>
        <end position="147"/>
    </location>
</feature>
<keyword evidence="4 7" id="KW-0812">Transmembrane</keyword>
<feature type="transmembrane region" description="Helical" evidence="7">
    <location>
        <begin position="211"/>
        <end position="228"/>
    </location>
</feature>
<feature type="transmembrane region" description="Helical" evidence="7">
    <location>
        <begin position="78"/>
        <end position="97"/>
    </location>
</feature>
<keyword evidence="9" id="KW-0012">Acyltransferase</keyword>
<evidence type="ECO:0000256" key="4">
    <source>
        <dbReference type="ARBA" id="ARBA00022692"/>
    </source>
</evidence>
<dbReference type="AlphaFoldDB" id="A0A8J6QGC8"/>
<dbReference type="PANTHER" id="PTHR40074:SF2">
    <property type="entry name" value="O-ACETYLTRANSFERASE WECH"/>
    <property type="match status" value="1"/>
</dbReference>
<reference evidence="9" key="1">
    <citation type="submission" date="2020-09" db="EMBL/GenBank/DDBJ databases">
        <title>A novel bacterium of genus Neiella, isolated from South China Sea.</title>
        <authorList>
            <person name="Huang H."/>
            <person name="Mo K."/>
            <person name="Hu Y."/>
        </authorList>
    </citation>
    <scope>NUCLEOTIDE SEQUENCE</scope>
    <source>
        <strain evidence="9">HB171785</strain>
    </source>
</reference>
<dbReference type="InterPro" id="IPR002656">
    <property type="entry name" value="Acyl_transf_3_dom"/>
</dbReference>
<comment type="subcellular location">
    <subcellularLocation>
        <location evidence="1">Cell membrane</location>
        <topology evidence="1">Multi-pass membrane protein</topology>
    </subcellularLocation>
</comment>
<keyword evidence="9" id="KW-0808">Transferase</keyword>
<proteinExistence type="inferred from homology"/>
<evidence type="ECO:0000259" key="8">
    <source>
        <dbReference type="Pfam" id="PF01757"/>
    </source>
</evidence>
<dbReference type="EMBL" id="JACXAF010000005">
    <property type="protein sequence ID" value="MBD1388835.1"/>
    <property type="molecule type" value="Genomic_DNA"/>
</dbReference>
<evidence type="ECO:0000313" key="10">
    <source>
        <dbReference type="Proteomes" id="UP000638014"/>
    </source>
</evidence>
<dbReference type="RefSeq" id="WP_191143936.1">
    <property type="nucleotide sequence ID" value="NZ_JACXAF010000005.1"/>
</dbReference>
<feature type="transmembrane region" description="Helical" evidence="7">
    <location>
        <begin position="38"/>
        <end position="58"/>
    </location>
</feature>
<gene>
    <name evidence="9" type="ORF">IC617_05290</name>
</gene>
<organism evidence="9 10">
    <name type="scientific">Neiella litorisoli</name>
    <dbReference type="NCBI Taxonomy" id="2771431"/>
    <lineage>
        <taxon>Bacteria</taxon>
        <taxon>Pseudomonadati</taxon>
        <taxon>Pseudomonadota</taxon>
        <taxon>Gammaproteobacteria</taxon>
        <taxon>Alteromonadales</taxon>
        <taxon>Echinimonadaceae</taxon>
        <taxon>Neiella</taxon>
    </lineage>
</organism>
<dbReference type="GO" id="GO:0016413">
    <property type="term" value="F:O-acetyltransferase activity"/>
    <property type="evidence" value="ECO:0007669"/>
    <property type="project" value="TreeGrafter"/>
</dbReference>
<evidence type="ECO:0000256" key="6">
    <source>
        <dbReference type="ARBA" id="ARBA00023136"/>
    </source>
</evidence>
<feature type="transmembrane region" description="Helical" evidence="7">
    <location>
        <begin position="7"/>
        <end position="26"/>
    </location>
</feature>
<evidence type="ECO:0000256" key="7">
    <source>
        <dbReference type="SAM" id="Phobius"/>
    </source>
</evidence>
<evidence type="ECO:0000313" key="9">
    <source>
        <dbReference type="EMBL" id="MBD1388835.1"/>
    </source>
</evidence>
<accession>A0A8J6QGC8</accession>
<evidence type="ECO:0000256" key="3">
    <source>
        <dbReference type="ARBA" id="ARBA00022475"/>
    </source>
</evidence>
<feature type="transmembrane region" description="Helical" evidence="7">
    <location>
        <begin position="272"/>
        <end position="290"/>
    </location>
</feature>
<evidence type="ECO:0000256" key="5">
    <source>
        <dbReference type="ARBA" id="ARBA00022989"/>
    </source>
</evidence>
<dbReference type="PANTHER" id="PTHR40074">
    <property type="entry name" value="O-ACETYLTRANSFERASE WECH"/>
    <property type="match status" value="1"/>
</dbReference>
<dbReference type="GO" id="GO:0009246">
    <property type="term" value="P:enterobacterial common antigen biosynthetic process"/>
    <property type="evidence" value="ECO:0007669"/>
    <property type="project" value="TreeGrafter"/>
</dbReference>
<evidence type="ECO:0000256" key="2">
    <source>
        <dbReference type="ARBA" id="ARBA00007400"/>
    </source>
</evidence>
<feature type="domain" description="Acyltransferase 3" evidence="8">
    <location>
        <begin position="4"/>
        <end position="328"/>
    </location>
</feature>
<keyword evidence="5 7" id="KW-1133">Transmembrane helix</keyword>
<feature type="transmembrane region" description="Helical" evidence="7">
    <location>
        <begin position="154"/>
        <end position="170"/>
    </location>
</feature>
<keyword evidence="3" id="KW-1003">Cell membrane</keyword>
<comment type="caution">
    <text evidence="9">The sequence shown here is derived from an EMBL/GenBank/DDBJ whole genome shotgun (WGS) entry which is preliminary data.</text>
</comment>
<dbReference type="Proteomes" id="UP000638014">
    <property type="component" value="Unassembled WGS sequence"/>
</dbReference>
<comment type="similarity">
    <text evidence="2">Belongs to the acyltransferase 3 family.</text>
</comment>
<keyword evidence="6 7" id="KW-0472">Membrane</keyword>
<sequence>MFLHSFNYFRGIAIIFVVLAHSYIPAGWQPGESVFDRFQFSLMMNGTVFFVFISGFLFHHVFVPRYQYKKFMVKKAKFVLMPYLCLSVLPILFWLFWAPIDAPHESLYSGHGDWQTAIWYLWTGRQLTAYWYIPMVMVLFLISPLVVWLTKKNLLLWLGLPMLVVASFIHRPEGNLQAFQSLAYFFPVFLIGGWASAHKDWLYQKLANREIWLLLVAIALAAIQALYTDQVGNSHKPALQWGGIDYSLYQKVLLCFALMIFLHRFEDKEWHWLNTLANVSFAIYFIHPWFTTWWRMYHPTPDTWPTSGNLLYTLAVCALLIVLSVVVAKVFKAIFKTRSRYIIGW</sequence>
<name>A0A8J6QGC8_9GAMM</name>
<evidence type="ECO:0000256" key="1">
    <source>
        <dbReference type="ARBA" id="ARBA00004651"/>
    </source>
</evidence>
<feature type="transmembrane region" description="Helical" evidence="7">
    <location>
        <begin position="310"/>
        <end position="331"/>
    </location>
</feature>
<keyword evidence="10" id="KW-1185">Reference proteome</keyword>
<feature type="transmembrane region" description="Helical" evidence="7">
    <location>
        <begin position="248"/>
        <end position="265"/>
    </location>
</feature>
<protein>
    <submittedName>
        <fullName evidence="9">Acyltransferase</fullName>
    </submittedName>
</protein>